<organism evidence="1">
    <name type="scientific">Streptomyces sp. SID12501</name>
    <dbReference type="NCBI Taxonomy" id="2706042"/>
    <lineage>
        <taxon>Bacteria</taxon>
        <taxon>Bacillati</taxon>
        <taxon>Actinomycetota</taxon>
        <taxon>Actinomycetes</taxon>
        <taxon>Kitasatosporales</taxon>
        <taxon>Streptomycetaceae</taxon>
        <taxon>Streptomyces</taxon>
    </lineage>
</organism>
<name>A0A6B3BVN5_9ACTN</name>
<evidence type="ECO:0000313" key="1">
    <source>
        <dbReference type="EMBL" id="NEC88443.1"/>
    </source>
</evidence>
<proteinExistence type="predicted"/>
<protein>
    <submittedName>
        <fullName evidence="1">Uncharacterized protein</fullName>
    </submittedName>
</protein>
<dbReference type="RefSeq" id="WP_164316549.1">
    <property type="nucleotide sequence ID" value="NZ_JAAGLU010000017.1"/>
</dbReference>
<accession>A0A6B3BVN5</accession>
<sequence length="49" mass="5500">MQADQGGDDVLPESPVRILRRMRNDGTTVGIPVTVTEVTDSHITWEFCR</sequence>
<gene>
    <name evidence="1" type="ORF">G3I71_22060</name>
</gene>
<dbReference type="EMBL" id="JAAGLU010000017">
    <property type="protein sequence ID" value="NEC88443.1"/>
    <property type="molecule type" value="Genomic_DNA"/>
</dbReference>
<comment type="caution">
    <text evidence="1">The sequence shown here is derived from an EMBL/GenBank/DDBJ whole genome shotgun (WGS) entry which is preliminary data.</text>
</comment>
<reference evidence="1" key="1">
    <citation type="submission" date="2020-01" db="EMBL/GenBank/DDBJ databases">
        <title>Insect and environment-associated Actinomycetes.</title>
        <authorList>
            <person name="Currrie C."/>
            <person name="Chevrette M."/>
            <person name="Carlson C."/>
            <person name="Stubbendieck R."/>
            <person name="Wendt-Pienkowski E."/>
        </authorList>
    </citation>
    <scope>NUCLEOTIDE SEQUENCE</scope>
    <source>
        <strain evidence="1">SID12501</strain>
    </source>
</reference>
<dbReference type="AlphaFoldDB" id="A0A6B3BVN5"/>